<keyword evidence="2" id="KW-1185">Reference proteome</keyword>
<evidence type="ECO:0000313" key="1">
    <source>
        <dbReference type="EMBL" id="CAG8515042.1"/>
    </source>
</evidence>
<sequence length="181" mass="19747">MTPKFDWTPISEAYENLPEDHRPKTRKRIAAGTDDQSATSQNLGSDNRASIPNNDTTERSEAERVLTTEAESEYESSRPGSVISPLTETGNNTESAVDDDLQSTDEDPTETEIENDDTTNDDDEEHEGNATPTRSTTSGVSEANSDEEDPSIGTSTSRSHIRSRAYRRSSSGAGVESDDEQ</sequence>
<dbReference type="EMBL" id="CAJVPT010005005">
    <property type="protein sequence ID" value="CAG8515042.1"/>
    <property type="molecule type" value="Genomic_DNA"/>
</dbReference>
<name>A0ACA9L7D7_9GLOM</name>
<evidence type="ECO:0000313" key="2">
    <source>
        <dbReference type="Proteomes" id="UP000789525"/>
    </source>
</evidence>
<proteinExistence type="predicted"/>
<protein>
    <submittedName>
        <fullName evidence="1">9671_t:CDS:1</fullName>
    </submittedName>
</protein>
<reference evidence="1" key="1">
    <citation type="submission" date="2021-06" db="EMBL/GenBank/DDBJ databases">
        <authorList>
            <person name="Kallberg Y."/>
            <person name="Tangrot J."/>
            <person name="Rosling A."/>
        </authorList>
    </citation>
    <scope>NUCLEOTIDE SEQUENCE</scope>
    <source>
        <strain evidence="1">CL356</strain>
    </source>
</reference>
<comment type="caution">
    <text evidence="1">The sequence shown here is derived from an EMBL/GenBank/DDBJ whole genome shotgun (WGS) entry which is preliminary data.</text>
</comment>
<dbReference type="Proteomes" id="UP000789525">
    <property type="component" value="Unassembled WGS sequence"/>
</dbReference>
<organism evidence="1 2">
    <name type="scientific">Acaulospora colombiana</name>
    <dbReference type="NCBI Taxonomy" id="27376"/>
    <lineage>
        <taxon>Eukaryota</taxon>
        <taxon>Fungi</taxon>
        <taxon>Fungi incertae sedis</taxon>
        <taxon>Mucoromycota</taxon>
        <taxon>Glomeromycotina</taxon>
        <taxon>Glomeromycetes</taxon>
        <taxon>Diversisporales</taxon>
        <taxon>Acaulosporaceae</taxon>
        <taxon>Acaulospora</taxon>
    </lineage>
</organism>
<gene>
    <name evidence="1" type="ORF">ACOLOM_LOCUS3394</name>
</gene>
<accession>A0ACA9L7D7</accession>